<evidence type="ECO:0000313" key="3">
    <source>
        <dbReference type="EMBL" id="ASX26639.1"/>
    </source>
</evidence>
<sequence length="261" mass="30450">MKEKKRLSVVILTKNSADLLNECLVSASWADEIIILDSGSEDDTQAIAKRHNAKFYTQTDWRGFGQQRQLAQQYAQGQYIFMLDADERITPELKTAIQTILAKENTDQKSQTVYSCCRRNFFLGRFMRYSGWYPDPVIRLYPRLQYQYGDEYVHESLNYGSAKVVRLKGDLLHLTYRDLFSFQKKQLDYAKAWASEHHKKGKRVSFLSIFIHSMGAFVKTFLLRLGFLDAQAGLLLSFVNAQYTFNKYAILWSLQRSKNRD</sequence>
<dbReference type="PANTHER" id="PTHR43630">
    <property type="entry name" value="POLY-BETA-1,6-N-ACETYL-D-GLUCOSAMINE SYNTHASE"/>
    <property type="match status" value="1"/>
</dbReference>
<gene>
    <name evidence="3" type="ORF">BA171_06265</name>
</gene>
<name>A0A249DZ60_9ENTR</name>
<dbReference type="RefSeq" id="WP_016857015.1">
    <property type="nucleotide sequence ID" value="NZ_CP016303.1"/>
</dbReference>
<dbReference type="InterPro" id="IPR001173">
    <property type="entry name" value="Glyco_trans_2-like"/>
</dbReference>
<dbReference type="AlphaFoldDB" id="A0A249DZ60"/>
<reference evidence="3 4" key="2">
    <citation type="submission" date="2017-09" db="EMBL/GenBank/DDBJ databases">
        <title>The genome of whitefly Bemisia tabaci, a global crop pest, provides novel insights into virus transmission, host adaptation and insecticide resistance.</title>
        <authorList>
            <person name="Kaur N."/>
            <person name="Kliot A."/>
            <person name="Pinheiro P.V."/>
            <person name="Luan J."/>
            <person name="Zheng Y."/>
            <person name="Liu W."/>
            <person name="Sun H."/>
            <person name="Yang X."/>
            <person name="Xu Y."/>
            <person name="Luo Y."/>
            <person name="Kruse A."/>
            <person name="Fisher T.W."/>
            <person name="Nelson D.R."/>
            <person name="Elimelech M."/>
            <person name="MacCoss M."/>
            <person name="Johnson R."/>
            <person name="Cohen E."/>
            <person name="Hunter W.B."/>
            <person name="Brown J.K."/>
            <person name="Jander G."/>
            <person name="Cilia M."/>
            <person name="Douglas A.E."/>
            <person name="Ghanim M."/>
            <person name="Simmons A.M."/>
            <person name="Wintermantel W.M."/>
            <person name="Ling K.-S."/>
            <person name="Fei Z."/>
        </authorList>
    </citation>
    <scope>NUCLEOTIDE SEQUENCE [LARGE SCALE GENOMIC DNA]</scope>
    <source>
        <strain evidence="3 4">MEAM1</strain>
    </source>
</reference>
<reference evidence="4" key="1">
    <citation type="submission" date="2016-06" db="EMBL/GenBank/DDBJ databases">
        <authorList>
            <person name="Chen W."/>
            <person name="Hasegawa D.K."/>
        </authorList>
    </citation>
    <scope>NUCLEOTIDE SEQUENCE [LARGE SCALE GENOMIC DNA]</scope>
    <source>
        <strain evidence="4">MEAM1</strain>
    </source>
</reference>
<protein>
    <submittedName>
        <fullName evidence="3">Lipopolysaccharide biosynthesis protein</fullName>
    </submittedName>
</protein>
<evidence type="ECO:0000259" key="2">
    <source>
        <dbReference type="Pfam" id="PF00535"/>
    </source>
</evidence>
<dbReference type="PANTHER" id="PTHR43630:SF2">
    <property type="entry name" value="GLYCOSYLTRANSFERASE"/>
    <property type="match status" value="1"/>
</dbReference>
<feature type="domain" description="Glycosyltransferase 2-like" evidence="2">
    <location>
        <begin position="8"/>
        <end position="139"/>
    </location>
</feature>
<accession>A0A249DZ60</accession>
<evidence type="ECO:0000313" key="4">
    <source>
        <dbReference type="Proteomes" id="UP000216438"/>
    </source>
</evidence>
<dbReference type="InterPro" id="IPR029044">
    <property type="entry name" value="Nucleotide-diphossugar_trans"/>
</dbReference>
<dbReference type="Pfam" id="PF00535">
    <property type="entry name" value="Glycos_transf_2"/>
    <property type="match status" value="1"/>
</dbReference>
<dbReference type="Gene3D" id="3.90.550.10">
    <property type="entry name" value="Spore Coat Polysaccharide Biosynthesis Protein SpsA, Chain A"/>
    <property type="match status" value="1"/>
</dbReference>
<organism evidence="3 4">
    <name type="scientific">Candidatus Hamiltonella defensa</name>
    <name type="common">Bemisia tabaci</name>
    <dbReference type="NCBI Taxonomy" id="672795"/>
    <lineage>
        <taxon>Bacteria</taxon>
        <taxon>Pseudomonadati</taxon>
        <taxon>Pseudomonadota</taxon>
        <taxon>Gammaproteobacteria</taxon>
        <taxon>Enterobacterales</taxon>
        <taxon>Enterobacteriaceae</taxon>
        <taxon>aphid secondary symbionts</taxon>
        <taxon>Candidatus Williamhamiltonella</taxon>
    </lineage>
</organism>
<dbReference type="CDD" id="cd02511">
    <property type="entry name" value="Beta4Glucosyltransferase"/>
    <property type="match status" value="1"/>
</dbReference>
<dbReference type="Proteomes" id="UP000216438">
    <property type="component" value="Chromosome"/>
</dbReference>
<dbReference type="OrthoDB" id="9815923at2"/>
<proteinExistence type="inferred from homology"/>
<comment type="similarity">
    <text evidence="1">Belongs to the glycosyltransferase 2 family. WaaE/KdtX subfamily.</text>
</comment>
<evidence type="ECO:0000256" key="1">
    <source>
        <dbReference type="ARBA" id="ARBA00038494"/>
    </source>
</evidence>
<dbReference type="SUPFAM" id="SSF53448">
    <property type="entry name" value="Nucleotide-diphospho-sugar transferases"/>
    <property type="match status" value="1"/>
</dbReference>
<dbReference type="EMBL" id="CP016303">
    <property type="protein sequence ID" value="ASX26639.1"/>
    <property type="molecule type" value="Genomic_DNA"/>
</dbReference>